<gene>
    <name evidence="1" type="ordered locus">Trebr_0445</name>
</gene>
<dbReference type="KEGG" id="tbe:Trebr_0445"/>
<dbReference type="STRING" id="906968.Trebr_0445"/>
<dbReference type="RefSeq" id="WP_013757608.1">
    <property type="nucleotide sequence ID" value="NC_015500.1"/>
</dbReference>
<accession>F4LNN5</accession>
<evidence type="ECO:0000313" key="1">
    <source>
        <dbReference type="EMBL" id="AEE15889.1"/>
    </source>
</evidence>
<proteinExistence type="predicted"/>
<keyword evidence="2" id="KW-1185">Reference proteome</keyword>
<dbReference type="OrthoDB" id="197889at2"/>
<organism evidence="1 2">
    <name type="scientific">Treponema brennaborense (strain DSM 12168 / CIP 105900 / DD5/3)</name>
    <dbReference type="NCBI Taxonomy" id="906968"/>
    <lineage>
        <taxon>Bacteria</taxon>
        <taxon>Pseudomonadati</taxon>
        <taxon>Spirochaetota</taxon>
        <taxon>Spirochaetia</taxon>
        <taxon>Spirochaetales</taxon>
        <taxon>Treponemataceae</taxon>
        <taxon>Treponema</taxon>
    </lineage>
</organism>
<name>F4LNN5_TREBD</name>
<evidence type="ECO:0000313" key="2">
    <source>
        <dbReference type="Proteomes" id="UP000006546"/>
    </source>
</evidence>
<dbReference type="EMBL" id="CP002696">
    <property type="protein sequence ID" value="AEE15889.1"/>
    <property type="molecule type" value="Genomic_DNA"/>
</dbReference>
<reference evidence="2" key="1">
    <citation type="submission" date="2011-04" db="EMBL/GenBank/DDBJ databases">
        <title>The complete genome of Treponema brennaborense DSM 12168.</title>
        <authorList>
            <person name="Lucas S."/>
            <person name="Han J."/>
            <person name="Lapidus A."/>
            <person name="Bruce D."/>
            <person name="Goodwin L."/>
            <person name="Pitluck S."/>
            <person name="Peters L."/>
            <person name="Kyrpides N."/>
            <person name="Mavromatis K."/>
            <person name="Ivanova N."/>
            <person name="Mikhailova N."/>
            <person name="Pagani I."/>
            <person name="Teshima H."/>
            <person name="Detter J.C."/>
            <person name="Tapia R."/>
            <person name="Han C."/>
            <person name="Land M."/>
            <person name="Hauser L."/>
            <person name="Markowitz V."/>
            <person name="Cheng J.-F."/>
            <person name="Hugenholtz P."/>
            <person name="Woyke T."/>
            <person name="Wu D."/>
            <person name="Gronow S."/>
            <person name="Wellnitz S."/>
            <person name="Brambilla E."/>
            <person name="Klenk H.-P."/>
            <person name="Eisen J.A."/>
        </authorList>
    </citation>
    <scope>NUCLEOTIDE SEQUENCE [LARGE SCALE GENOMIC DNA]</scope>
    <source>
        <strain evidence="2">DSM 12168 / CIP 105900 / DD5/3</strain>
    </source>
</reference>
<dbReference type="Proteomes" id="UP000006546">
    <property type="component" value="Chromosome"/>
</dbReference>
<dbReference type="AlphaFoldDB" id="F4LNN5"/>
<protein>
    <submittedName>
        <fullName evidence="1">Uncharacterized protein</fullName>
    </submittedName>
</protein>
<dbReference type="HOGENOM" id="CLU_054716_0_0_12"/>
<sequence>MKLSNLRTKTRENKAYLVCDTECTFSKAKEIWFSVPIEYERMLTDTNYDAFLIAALYPAMYYNEPIIIDGLVSQKLYRNVICHVQAIITDFATTLKNEDKNSFHKIDITVKGFINHMEKGTLVGAPFSAGIDSFTTIIDHLEKEPNEEYRINTFFFFNVGSHGGKRTKEVQTRFENRFKYLSTYPHQKEIPFILMDSNLFDFYKPHWEYDAGDLLRGAGALVFEKVMRLYYAPSANTYKAMLETGRLEANLDEYSSPYLYPLLSTAGTYGGEWGGLEIISDGHQYTRTQKTSKVADYAPARTILNVCVQTSEKTQTAENCSICSKCLRTLLTLESLGKLNDFSTVFDIRLYKKYAFAYKCEQRLLYRTSVFAKENVDLALQNGNPIPPYFIAVIVKLPYLLKRTAIRGVRFLLGSRYSNIKKRVLGK</sequence>